<accession>A0A3D8QTA4</accession>
<comment type="subcellular location">
    <subcellularLocation>
        <location evidence="1">Membrane</location>
        <topology evidence="1">Multi-pass membrane protein</topology>
    </subcellularLocation>
</comment>
<evidence type="ECO:0000256" key="5">
    <source>
        <dbReference type="SAM" id="MobiDB-lite"/>
    </source>
</evidence>
<keyword evidence="4 6" id="KW-0472">Membrane</keyword>
<dbReference type="OrthoDB" id="2585655at2759"/>
<evidence type="ECO:0000313" key="8">
    <source>
        <dbReference type="EMBL" id="RDW65002.1"/>
    </source>
</evidence>
<dbReference type="InterPro" id="IPR011701">
    <property type="entry name" value="MFS"/>
</dbReference>
<feature type="domain" description="Major facilitator superfamily (MFS) profile" evidence="7">
    <location>
        <begin position="97"/>
        <end position="584"/>
    </location>
</feature>
<keyword evidence="2 6" id="KW-0812">Transmembrane</keyword>
<reference evidence="8 9" key="1">
    <citation type="journal article" date="2018" name="IMA Fungus">
        <title>IMA Genome-F 9: Draft genome sequence of Annulohypoxylon stygium, Aspergillus mulundensis, Berkeleyomyces basicola (syn. Thielaviopsis basicola), Ceratocystis smalleyi, two Cercospora beticola strains, Coleophoma cylindrospora, Fusarium fracticaudum, Phialophora cf. hyalina, and Morchella septimelata.</title>
        <authorList>
            <person name="Wingfield B.D."/>
            <person name="Bills G.F."/>
            <person name="Dong Y."/>
            <person name="Huang W."/>
            <person name="Nel W.J."/>
            <person name="Swalarsk-Parry B.S."/>
            <person name="Vaghefi N."/>
            <person name="Wilken P.M."/>
            <person name="An Z."/>
            <person name="de Beer Z.W."/>
            <person name="De Vos L."/>
            <person name="Chen L."/>
            <person name="Duong T.A."/>
            <person name="Gao Y."/>
            <person name="Hammerbacher A."/>
            <person name="Kikkert J.R."/>
            <person name="Li Y."/>
            <person name="Li H."/>
            <person name="Li K."/>
            <person name="Li Q."/>
            <person name="Liu X."/>
            <person name="Ma X."/>
            <person name="Naidoo K."/>
            <person name="Pethybridge S.J."/>
            <person name="Sun J."/>
            <person name="Steenkamp E.T."/>
            <person name="van der Nest M.A."/>
            <person name="van Wyk S."/>
            <person name="Wingfield M.J."/>
            <person name="Xiong C."/>
            <person name="Yue Q."/>
            <person name="Zhang X."/>
        </authorList>
    </citation>
    <scope>NUCLEOTIDE SEQUENCE [LARGE SCALE GENOMIC DNA]</scope>
    <source>
        <strain evidence="8 9">BP6252</strain>
    </source>
</reference>
<dbReference type="Pfam" id="PF07690">
    <property type="entry name" value="MFS_1"/>
    <property type="match status" value="1"/>
</dbReference>
<feature type="transmembrane region" description="Helical" evidence="6">
    <location>
        <begin position="228"/>
        <end position="251"/>
    </location>
</feature>
<name>A0A3D8QTA4_9HELO</name>
<organism evidence="8 9">
    <name type="scientific">Coleophoma cylindrospora</name>
    <dbReference type="NCBI Taxonomy" id="1849047"/>
    <lineage>
        <taxon>Eukaryota</taxon>
        <taxon>Fungi</taxon>
        <taxon>Dikarya</taxon>
        <taxon>Ascomycota</taxon>
        <taxon>Pezizomycotina</taxon>
        <taxon>Leotiomycetes</taxon>
        <taxon>Helotiales</taxon>
        <taxon>Dermateaceae</taxon>
        <taxon>Coleophoma</taxon>
    </lineage>
</organism>
<feature type="transmembrane region" description="Helical" evidence="6">
    <location>
        <begin position="369"/>
        <end position="395"/>
    </location>
</feature>
<dbReference type="InterPro" id="IPR020846">
    <property type="entry name" value="MFS_dom"/>
</dbReference>
<dbReference type="EMBL" id="PDLM01000012">
    <property type="protein sequence ID" value="RDW65002.1"/>
    <property type="molecule type" value="Genomic_DNA"/>
</dbReference>
<gene>
    <name evidence="8" type="ORF">BP6252_10653</name>
</gene>
<feature type="transmembrane region" description="Helical" evidence="6">
    <location>
        <begin position="106"/>
        <end position="130"/>
    </location>
</feature>
<dbReference type="Proteomes" id="UP000256645">
    <property type="component" value="Unassembled WGS sequence"/>
</dbReference>
<dbReference type="PANTHER" id="PTHR23502:SF4">
    <property type="entry name" value="MAJOR FACILITATOR SUPERFAMILY (MFS) PROFILE DOMAIN-CONTAINING PROTEIN-RELATED"/>
    <property type="match status" value="1"/>
</dbReference>
<feature type="transmembrane region" description="Helical" evidence="6">
    <location>
        <begin position="449"/>
        <end position="470"/>
    </location>
</feature>
<dbReference type="InterPro" id="IPR036259">
    <property type="entry name" value="MFS_trans_sf"/>
</dbReference>
<feature type="compositionally biased region" description="Polar residues" evidence="5">
    <location>
        <begin position="9"/>
        <end position="29"/>
    </location>
</feature>
<protein>
    <recommendedName>
        <fullName evidence="7">Major facilitator superfamily (MFS) profile domain-containing protein</fullName>
    </recommendedName>
</protein>
<proteinExistence type="predicted"/>
<keyword evidence="9" id="KW-1185">Reference proteome</keyword>
<dbReference type="SUPFAM" id="SSF103473">
    <property type="entry name" value="MFS general substrate transporter"/>
    <property type="match status" value="1"/>
</dbReference>
<evidence type="ECO:0000256" key="6">
    <source>
        <dbReference type="SAM" id="Phobius"/>
    </source>
</evidence>
<dbReference type="GO" id="GO:0005886">
    <property type="term" value="C:plasma membrane"/>
    <property type="evidence" value="ECO:0007669"/>
    <property type="project" value="TreeGrafter"/>
</dbReference>
<feature type="transmembrane region" description="Helical" evidence="6">
    <location>
        <begin position="543"/>
        <end position="563"/>
    </location>
</feature>
<evidence type="ECO:0000256" key="3">
    <source>
        <dbReference type="ARBA" id="ARBA00022989"/>
    </source>
</evidence>
<comment type="caution">
    <text evidence="8">The sequence shown here is derived from an EMBL/GenBank/DDBJ whole genome shotgun (WGS) entry which is preliminary data.</text>
</comment>
<dbReference type="PANTHER" id="PTHR23502">
    <property type="entry name" value="MAJOR FACILITATOR SUPERFAMILY"/>
    <property type="match status" value="1"/>
</dbReference>
<evidence type="ECO:0000256" key="1">
    <source>
        <dbReference type="ARBA" id="ARBA00004141"/>
    </source>
</evidence>
<dbReference type="PROSITE" id="PS50850">
    <property type="entry name" value="MFS"/>
    <property type="match status" value="1"/>
</dbReference>
<feature type="region of interest" description="Disordered" evidence="5">
    <location>
        <begin position="1"/>
        <end position="29"/>
    </location>
</feature>
<feature type="transmembrane region" description="Helical" evidence="6">
    <location>
        <begin position="257"/>
        <end position="276"/>
    </location>
</feature>
<dbReference type="AlphaFoldDB" id="A0A3D8QTA4"/>
<feature type="transmembrane region" description="Helical" evidence="6">
    <location>
        <begin position="476"/>
        <end position="500"/>
    </location>
</feature>
<feature type="transmembrane region" description="Helical" evidence="6">
    <location>
        <begin position="167"/>
        <end position="184"/>
    </location>
</feature>
<dbReference type="STRING" id="1849047.A0A3D8QTA4"/>
<sequence length="584" mass="63532">MSGDEKQHPNSAPTQTTDSAPTKIETNVSTKGNVDAIDRVFVAAPGTEIMMDEDGHGSTENRLRTLQHAKIGDGHILLVPQPSLTDPNDPLKWSTGKKWMVLMNGVYYAFNGAITGPMMAGGMLQLVAFFDVSLAAMSHANGATLICQGLGNIFWMPLAVKFGRRPVYLTSNFLMGVACIWLAICAEKTYTPFIIGRAFLGLWQAPIEAIVPSTVTDTFFLHERGEKISIYGLGVLGGNEIGPLISAYIIQSLSVRWAFFVIAISVFVNQITLVFAMPETKYTGTRPQILPPGLAQEEKEKLASELIKGGEVADLASNPLGTTVSTDSNQPIAKMTYFQSLKPWSGSDPNVNLVKTFLRPFVLVTYPTILWSSIIYGLALGWNVILGVSVAQLFAPPPYNFQSGAQGLIFLSPFIGSLVGTYLCGPLADRIATYYTKRNHGIREPEMRLPACAIAILLTFFGTLIAGLSYNAKTHWSGPIIGFGILSAGAQMGATLAMAYSLDCHKQLSGELMVTISCLKSLIAWIWTWVINDWIVKDGMLTVFMSIAAINVAMYASTILLYMRGKAFRQWIVKADLMGRAGLN</sequence>
<dbReference type="GO" id="GO:0022857">
    <property type="term" value="F:transmembrane transporter activity"/>
    <property type="evidence" value="ECO:0007669"/>
    <property type="project" value="InterPro"/>
</dbReference>
<dbReference type="Gene3D" id="1.20.1250.20">
    <property type="entry name" value="MFS general substrate transporter like domains"/>
    <property type="match status" value="1"/>
</dbReference>
<evidence type="ECO:0000313" key="9">
    <source>
        <dbReference type="Proteomes" id="UP000256645"/>
    </source>
</evidence>
<keyword evidence="3 6" id="KW-1133">Transmembrane helix</keyword>
<evidence type="ECO:0000256" key="2">
    <source>
        <dbReference type="ARBA" id="ARBA00022692"/>
    </source>
</evidence>
<evidence type="ECO:0000256" key="4">
    <source>
        <dbReference type="ARBA" id="ARBA00023136"/>
    </source>
</evidence>
<feature type="transmembrane region" description="Helical" evidence="6">
    <location>
        <begin position="512"/>
        <end position="531"/>
    </location>
</feature>
<evidence type="ECO:0000259" key="7">
    <source>
        <dbReference type="PROSITE" id="PS50850"/>
    </source>
</evidence>
<feature type="transmembrane region" description="Helical" evidence="6">
    <location>
        <begin position="407"/>
        <end position="428"/>
    </location>
</feature>